<gene>
    <name evidence="3" type="ORF">FDA38_11200</name>
    <name evidence="2" type="ORF">FDA38_12245</name>
</gene>
<organism evidence="2 4">
    <name type="scientific">Kribbella jiaozuonensis</name>
    <dbReference type="NCBI Taxonomy" id="2575441"/>
    <lineage>
        <taxon>Bacteria</taxon>
        <taxon>Bacillati</taxon>
        <taxon>Actinomycetota</taxon>
        <taxon>Actinomycetes</taxon>
        <taxon>Propionibacteriales</taxon>
        <taxon>Kribbellaceae</taxon>
        <taxon>Kribbella</taxon>
    </lineage>
</organism>
<name>A0A4V5UX36_9ACTN</name>
<evidence type="ECO:0000256" key="1">
    <source>
        <dbReference type="SAM" id="Coils"/>
    </source>
</evidence>
<evidence type="ECO:0000313" key="2">
    <source>
        <dbReference type="EMBL" id="TKK79193.1"/>
    </source>
</evidence>
<evidence type="ECO:0008006" key="5">
    <source>
        <dbReference type="Google" id="ProtNLM"/>
    </source>
</evidence>
<protein>
    <recommendedName>
        <fullName evidence="5">DUF1983 domain-containing protein</fullName>
    </recommendedName>
</protein>
<evidence type="ECO:0000313" key="3">
    <source>
        <dbReference type="EMBL" id="TKK83263.1"/>
    </source>
</evidence>
<dbReference type="OrthoDB" id="3390385at2"/>
<keyword evidence="4" id="KW-1185">Reference proteome</keyword>
<keyword evidence="1" id="KW-0175">Coiled coil</keyword>
<accession>A0A4V5UX36</accession>
<dbReference type="RefSeq" id="WP_137253948.1">
    <property type="nucleotide sequence ID" value="NZ_JBHSPQ010000001.1"/>
</dbReference>
<proteinExistence type="predicted"/>
<reference evidence="2 4" key="1">
    <citation type="submission" date="2019-04" db="EMBL/GenBank/DDBJ databases">
        <title>Kribbella sp. NEAU-THZ 27 nov., a novel actinomycete isolated from soil.</title>
        <authorList>
            <person name="Duan L."/>
        </authorList>
    </citation>
    <scope>NUCLEOTIDE SEQUENCE [LARGE SCALE GENOMIC DNA]</scope>
    <source>
        <strain evidence="2">NEAU-THZ 27</strain>
        <strain evidence="4">NEAU-THZ27</strain>
    </source>
</reference>
<sequence length="615" mass="60968">MISDDLAGLLSRPANGTGVQLRQGVVQSWDSDTGSNTITVAGGTLVNLPSLSGESMALQVGDVVALLTAGDRVCVLGKVTNPGDPGTVPTWAADISALGDTVQTISTVTIPAIQSDVTVVQGDVVDLGTDVSTAQSTADTAVTNAATAQSTADGAASTASAAASAAATAQAGVDALQTDLDAAEADVAAAQADIATLTGTTIPGLSSDIADVAADVATAQADVDAILPITETKIADDAITTPKIAALAVTTALLAAGAVTASKIAAGTITATEIAAGAITTAKIAAGAVTTTELAAGAVTAAKIAAGTITATEIAAGAITAAKLDAAAITGKTITGGLFRTATSGNRIEIDSTAANQIRFASGNANETAPGVLFSRVLPGFTTFSEVRLVVPELLGTADGWVAITNDSMTGDTEVNLNADIVQVFGGFNVDATSGFPQTISMAGNDFIFNGSDVVTDDDTQTLTNKTVAYANNTFTFPQPARSLSATDILGISSTSFVPGSPVVGTAFTAPPSGSVYITVSGHLESNAASNFGYLAFEVRAGSSVGSGSVFHAANTDEGIMAGSAASGVTRSCAGNRYLLTGLTPGSSYNVQTVHLVTTGTLDVFYRSVLVEPVL</sequence>
<feature type="coiled-coil region" evidence="1">
    <location>
        <begin position="166"/>
        <end position="200"/>
    </location>
</feature>
<dbReference type="Gene3D" id="1.20.5.340">
    <property type="match status" value="1"/>
</dbReference>
<dbReference type="EMBL" id="SZPZ01000002">
    <property type="protein sequence ID" value="TKK79193.1"/>
    <property type="molecule type" value="Genomic_DNA"/>
</dbReference>
<comment type="caution">
    <text evidence="2">The sequence shown here is derived from an EMBL/GenBank/DDBJ whole genome shotgun (WGS) entry which is preliminary data.</text>
</comment>
<dbReference type="EMBL" id="SZPZ01000001">
    <property type="protein sequence ID" value="TKK83263.1"/>
    <property type="molecule type" value="Genomic_DNA"/>
</dbReference>
<dbReference type="Proteomes" id="UP000305836">
    <property type="component" value="Unassembled WGS sequence"/>
</dbReference>
<evidence type="ECO:0000313" key="4">
    <source>
        <dbReference type="Proteomes" id="UP000305836"/>
    </source>
</evidence>
<dbReference type="AlphaFoldDB" id="A0A4V5UX36"/>